<dbReference type="InterPro" id="IPR001048">
    <property type="entry name" value="Asp/Glu/Uridylate_kinase"/>
</dbReference>
<keyword evidence="11" id="KW-1185">Reference proteome</keyword>
<evidence type="ECO:0000256" key="3">
    <source>
        <dbReference type="ARBA" id="ARBA00022650"/>
    </source>
</evidence>
<keyword evidence="1 8" id="KW-0963">Cytoplasm</keyword>
<dbReference type="AlphaFoldDB" id="A0A975IZK8"/>
<keyword evidence="5 8" id="KW-0547">Nucleotide-binding</keyword>
<comment type="caution">
    <text evidence="8">Lacks conserved residue(s) required for the propagation of feature annotation.</text>
</comment>
<comment type="subcellular location">
    <subcellularLocation>
        <location evidence="8">Cytoplasm</location>
    </subcellularLocation>
</comment>
<dbReference type="FunFam" id="3.40.1160.10:FF:000006">
    <property type="entry name" value="Glutamate 5-kinase"/>
    <property type="match status" value="1"/>
</dbReference>
<evidence type="ECO:0000256" key="4">
    <source>
        <dbReference type="ARBA" id="ARBA00022679"/>
    </source>
</evidence>
<dbReference type="PANTHER" id="PTHR43654">
    <property type="entry name" value="GLUTAMATE 5-KINASE"/>
    <property type="match status" value="1"/>
</dbReference>
<dbReference type="SUPFAM" id="SSF53633">
    <property type="entry name" value="Carbamate kinase-like"/>
    <property type="match status" value="1"/>
</dbReference>
<evidence type="ECO:0000256" key="2">
    <source>
        <dbReference type="ARBA" id="ARBA00022605"/>
    </source>
</evidence>
<dbReference type="GO" id="GO:0005829">
    <property type="term" value="C:cytosol"/>
    <property type="evidence" value="ECO:0007669"/>
    <property type="project" value="TreeGrafter"/>
</dbReference>
<protein>
    <recommendedName>
        <fullName evidence="8">Glutamate 5-kinase</fullName>
        <ecNumber evidence="8">2.7.2.11</ecNumber>
    </recommendedName>
    <alternativeName>
        <fullName evidence="8">Gamma-glutamyl kinase</fullName>
        <shortName evidence="8">GK</shortName>
    </alternativeName>
</protein>
<dbReference type="Pfam" id="PF00696">
    <property type="entry name" value="AA_kinase"/>
    <property type="match status" value="1"/>
</dbReference>
<dbReference type="InterPro" id="IPR011529">
    <property type="entry name" value="Glu_5kinase"/>
</dbReference>
<evidence type="ECO:0000313" key="11">
    <source>
        <dbReference type="Proteomes" id="UP000676169"/>
    </source>
</evidence>
<dbReference type="PRINTS" id="PR00474">
    <property type="entry name" value="GLU5KINASE"/>
</dbReference>
<keyword evidence="3 8" id="KW-0641">Proline biosynthesis</keyword>
<keyword evidence="2 8" id="KW-0028">Amino-acid biosynthesis</keyword>
<evidence type="ECO:0000256" key="8">
    <source>
        <dbReference type="HAMAP-Rule" id="MF_00456"/>
    </source>
</evidence>
<evidence type="ECO:0000259" key="9">
    <source>
        <dbReference type="Pfam" id="PF00696"/>
    </source>
</evidence>
<dbReference type="GO" id="GO:0055129">
    <property type="term" value="P:L-proline biosynthetic process"/>
    <property type="evidence" value="ECO:0007669"/>
    <property type="project" value="UniProtKB-UniRule"/>
</dbReference>
<reference evidence="10" key="1">
    <citation type="submission" date="2021-04" db="EMBL/GenBank/DDBJ databases">
        <title>Luteolibacter sp. 32A isolated from the skin of an Anderson's salamander (Ambystoma andersonii).</title>
        <authorList>
            <person name="Spergser J."/>
            <person name="Busse H.-J."/>
        </authorList>
    </citation>
    <scope>NUCLEOTIDE SEQUENCE</scope>
    <source>
        <strain evidence="10">32A</strain>
    </source>
</reference>
<name>A0A975IZK8_9BACT</name>
<keyword evidence="6 8" id="KW-0418">Kinase</keyword>
<comment type="function">
    <text evidence="8">Catalyzes the transfer of a phosphate group to glutamate to form L-glutamate 5-phosphate.</text>
</comment>
<dbReference type="RefSeq" id="WP_211631546.1">
    <property type="nucleotide sequence ID" value="NZ_CP073100.1"/>
</dbReference>
<dbReference type="InterPro" id="IPR041739">
    <property type="entry name" value="G5K_ProB"/>
</dbReference>
<gene>
    <name evidence="8 10" type="primary">proB</name>
    <name evidence="10" type="ORF">KBB96_00570</name>
</gene>
<evidence type="ECO:0000256" key="5">
    <source>
        <dbReference type="ARBA" id="ARBA00022741"/>
    </source>
</evidence>
<comment type="pathway">
    <text evidence="8">Amino-acid biosynthesis; L-proline biosynthesis; L-glutamate 5-semialdehyde from L-glutamate: step 1/2.</text>
</comment>
<evidence type="ECO:0000313" key="10">
    <source>
        <dbReference type="EMBL" id="QUE51407.1"/>
    </source>
</evidence>
<proteinExistence type="inferred from homology"/>
<keyword evidence="7 8" id="KW-0067">ATP-binding</keyword>
<dbReference type="HAMAP" id="MF_00456">
    <property type="entry name" value="ProB"/>
    <property type="match status" value="1"/>
</dbReference>
<dbReference type="PANTHER" id="PTHR43654:SF1">
    <property type="entry name" value="ISOPENTENYL PHOSPHATE KINASE"/>
    <property type="match status" value="1"/>
</dbReference>
<dbReference type="GO" id="GO:0005524">
    <property type="term" value="F:ATP binding"/>
    <property type="evidence" value="ECO:0007669"/>
    <property type="project" value="UniProtKB-KW"/>
</dbReference>
<evidence type="ECO:0000256" key="6">
    <source>
        <dbReference type="ARBA" id="ARBA00022777"/>
    </source>
</evidence>
<dbReference type="PIRSF" id="PIRSF000729">
    <property type="entry name" value="GK"/>
    <property type="match status" value="1"/>
</dbReference>
<comment type="catalytic activity">
    <reaction evidence="8">
        <text>L-glutamate + ATP = L-glutamyl 5-phosphate + ADP</text>
        <dbReference type="Rhea" id="RHEA:14877"/>
        <dbReference type="ChEBI" id="CHEBI:29985"/>
        <dbReference type="ChEBI" id="CHEBI:30616"/>
        <dbReference type="ChEBI" id="CHEBI:58274"/>
        <dbReference type="ChEBI" id="CHEBI:456216"/>
        <dbReference type="EC" id="2.7.2.11"/>
    </reaction>
</comment>
<feature type="binding site" evidence="8">
    <location>
        <position position="53"/>
    </location>
    <ligand>
        <name>substrate</name>
    </ligand>
</feature>
<dbReference type="NCBIfam" id="TIGR01027">
    <property type="entry name" value="proB"/>
    <property type="match status" value="1"/>
</dbReference>
<feature type="binding site" evidence="8">
    <location>
        <position position="153"/>
    </location>
    <ligand>
        <name>substrate</name>
    </ligand>
</feature>
<dbReference type="CDD" id="cd04242">
    <property type="entry name" value="AAK_G5K_ProB"/>
    <property type="match status" value="1"/>
</dbReference>
<accession>A0A975IZK8</accession>
<dbReference type="KEGG" id="lamb:KBB96_00570"/>
<comment type="similarity">
    <text evidence="8">Belongs to the glutamate 5-kinase family.</text>
</comment>
<dbReference type="GO" id="GO:0004349">
    <property type="term" value="F:glutamate 5-kinase activity"/>
    <property type="evidence" value="ECO:0007669"/>
    <property type="project" value="UniProtKB-UniRule"/>
</dbReference>
<organism evidence="10 11">
    <name type="scientific">Luteolibacter ambystomatis</name>
    <dbReference type="NCBI Taxonomy" id="2824561"/>
    <lineage>
        <taxon>Bacteria</taxon>
        <taxon>Pseudomonadati</taxon>
        <taxon>Verrucomicrobiota</taxon>
        <taxon>Verrucomicrobiia</taxon>
        <taxon>Verrucomicrobiales</taxon>
        <taxon>Verrucomicrobiaceae</taxon>
        <taxon>Luteolibacter</taxon>
    </lineage>
</organism>
<evidence type="ECO:0000256" key="7">
    <source>
        <dbReference type="ARBA" id="ARBA00022840"/>
    </source>
</evidence>
<feature type="binding site" evidence="8">
    <location>
        <position position="12"/>
    </location>
    <ligand>
        <name>ATP</name>
        <dbReference type="ChEBI" id="CHEBI:30616"/>
    </ligand>
</feature>
<feature type="domain" description="Aspartate/glutamate/uridylate kinase" evidence="9">
    <location>
        <begin position="8"/>
        <end position="232"/>
    </location>
</feature>
<dbReference type="EC" id="2.7.2.11" evidence="8"/>
<keyword evidence="4 8" id="KW-0808">Transferase</keyword>
<feature type="binding site" evidence="8">
    <location>
        <position position="141"/>
    </location>
    <ligand>
        <name>substrate</name>
    </ligand>
</feature>
<dbReference type="InterPro" id="IPR005715">
    <property type="entry name" value="Glu_5kinase/COase_Synthase"/>
</dbReference>
<dbReference type="EMBL" id="CP073100">
    <property type="protein sequence ID" value="QUE51407.1"/>
    <property type="molecule type" value="Genomic_DNA"/>
</dbReference>
<dbReference type="Gene3D" id="3.40.1160.10">
    <property type="entry name" value="Acetylglutamate kinase-like"/>
    <property type="match status" value="1"/>
</dbReference>
<dbReference type="Proteomes" id="UP000676169">
    <property type="component" value="Chromosome"/>
</dbReference>
<sequence>MSSLLPDLTVLKAGTGVLTKSSDGTLDRAQLVHFVAGIAGLIDAGHRCLLVSSGAVGSGVSALGLDAYPSDTATRQACAAVGQARLMHVYGSLFANFDITVAQVLLTAGDLSTPERAAYVSDTLRRLLAEKRILPIINENDSVAVEELKFGDNDMLSARVSVLAGARRLVLLTSVDGLLHPQTSEVVPEVADIDDVLGHVRDDRGKFSIGGMASKLAAVRLAVENGIETHIAHGRHPERLAGILAGNGLSTRFLPKL</sequence>
<dbReference type="InterPro" id="IPR036393">
    <property type="entry name" value="AceGlu_kinase-like_sf"/>
</dbReference>
<dbReference type="InterPro" id="IPR001057">
    <property type="entry name" value="Glu/AcGlu_kinase"/>
</dbReference>
<evidence type="ECO:0000256" key="1">
    <source>
        <dbReference type="ARBA" id="ARBA00022490"/>
    </source>
</evidence>